<dbReference type="InterPro" id="IPR011051">
    <property type="entry name" value="RmlC_Cupin_sf"/>
</dbReference>
<dbReference type="GO" id="GO:0004476">
    <property type="term" value="F:mannose-6-phosphate isomerase activity"/>
    <property type="evidence" value="ECO:0007669"/>
    <property type="project" value="InterPro"/>
</dbReference>
<dbReference type="STRING" id="1640674.SAMN05216323_101227"/>
<evidence type="ECO:0000256" key="2">
    <source>
        <dbReference type="ARBA" id="ARBA00022833"/>
    </source>
</evidence>
<feature type="domain" description="Phosphomannose isomerase type I catalytic" evidence="5">
    <location>
        <begin position="8"/>
        <end position="115"/>
    </location>
</feature>
<reference evidence="6 7" key="1">
    <citation type="submission" date="2016-09" db="EMBL/GenBank/DDBJ databases">
        <authorList>
            <person name="Capua I."/>
            <person name="De Benedictis P."/>
            <person name="Joannis T."/>
            <person name="Lombin L.H."/>
            <person name="Cattoli G."/>
        </authorList>
    </citation>
    <scope>NUCLEOTIDE SEQUENCE [LARGE SCALE GENOMIC DNA]</scope>
    <source>
        <strain evidence="6 7">A7P-90m</strain>
    </source>
</reference>
<dbReference type="GO" id="GO:0005975">
    <property type="term" value="P:carbohydrate metabolic process"/>
    <property type="evidence" value="ECO:0007669"/>
    <property type="project" value="InterPro"/>
</dbReference>
<dbReference type="AlphaFoldDB" id="A0A1G6HN70"/>
<dbReference type="InterPro" id="IPR051804">
    <property type="entry name" value="Carb_Metab_Reg_Kinase/Isom"/>
</dbReference>
<dbReference type="InterPro" id="IPR046457">
    <property type="entry name" value="PMI_typeI_cat"/>
</dbReference>
<dbReference type="InterPro" id="IPR014628">
    <property type="entry name" value="Man6P_isomerase_Firm_short"/>
</dbReference>
<keyword evidence="6" id="KW-0413">Isomerase</keyword>
<feature type="binding site" evidence="3">
    <location>
        <position position="122"/>
    </location>
    <ligand>
        <name>Zn(2+)</name>
        <dbReference type="ChEBI" id="CHEBI:29105"/>
    </ligand>
</feature>
<dbReference type="Gene3D" id="2.60.120.10">
    <property type="entry name" value="Jelly Rolls"/>
    <property type="match status" value="2"/>
</dbReference>
<name>A0A1G6HN70_9BACT</name>
<organism evidence="6 7">
    <name type="scientific">Williamwhitmania taraxaci</name>
    <dbReference type="NCBI Taxonomy" id="1640674"/>
    <lineage>
        <taxon>Bacteria</taxon>
        <taxon>Pseudomonadati</taxon>
        <taxon>Bacteroidota</taxon>
        <taxon>Bacteroidia</taxon>
        <taxon>Bacteroidales</taxon>
        <taxon>Williamwhitmaniaceae</taxon>
        <taxon>Williamwhitmania</taxon>
    </lineage>
</organism>
<evidence type="ECO:0000256" key="3">
    <source>
        <dbReference type="PIRSR" id="PIRSR036894-1"/>
    </source>
</evidence>
<dbReference type="Proteomes" id="UP000199452">
    <property type="component" value="Unassembled WGS sequence"/>
</dbReference>
<dbReference type="CDD" id="cd07010">
    <property type="entry name" value="cupin_PMI_type_I_N_bac"/>
    <property type="match status" value="1"/>
</dbReference>
<dbReference type="SUPFAM" id="SSF51182">
    <property type="entry name" value="RmlC-like cupins"/>
    <property type="match status" value="1"/>
</dbReference>
<dbReference type="PANTHER" id="PTHR42742">
    <property type="entry name" value="TRANSCRIPTIONAL REPRESSOR MPRA"/>
    <property type="match status" value="1"/>
</dbReference>
<dbReference type="OrthoDB" id="9808275at2"/>
<evidence type="ECO:0000256" key="4">
    <source>
        <dbReference type="PIRSR" id="PIRSR036894-2"/>
    </source>
</evidence>
<dbReference type="EMBL" id="FMYP01000012">
    <property type="protein sequence ID" value="SDB95690.1"/>
    <property type="molecule type" value="Genomic_DNA"/>
</dbReference>
<dbReference type="RefSeq" id="WP_092436454.1">
    <property type="nucleotide sequence ID" value="NZ_FMYP01000012.1"/>
</dbReference>
<dbReference type="Pfam" id="PF20511">
    <property type="entry name" value="PMI_typeI_cat"/>
    <property type="match status" value="1"/>
</dbReference>
<gene>
    <name evidence="6" type="ORF">SAMN05216323_101227</name>
</gene>
<keyword evidence="7" id="KW-1185">Reference proteome</keyword>
<feature type="binding site" evidence="3">
    <location>
        <position position="180"/>
    </location>
    <ligand>
        <name>Zn(2+)</name>
        <dbReference type="ChEBI" id="CHEBI:29105"/>
    </ligand>
</feature>
<dbReference type="GO" id="GO:0008270">
    <property type="term" value="F:zinc ion binding"/>
    <property type="evidence" value="ECO:0007669"/>
    <property type="project" value="InterPro"/>
</dbReference>
<sequence length="327" mass="36940">MQELYPLKFQPIYQEKIWGGTRISKKFHRKNVPSGKIGESWDLSAIEGNESIVKNGFLEGNSLNELVEIYMADLVGEKVFDQFGPEFPLLIKLIEAKDLLSLQVHPNDEIAFDRHLSYGKTEMWYVIENEPGAQLISGFRRKTSEEEFRKSVESNTFTELLNYTDAVEGDVFYIPAGQIHALGSNLLIAEIQQSSDVTYRISDWGRVDDNGNPRELHLDLALDVIDYSGETSGKVKYSKQMNKSMPLVESAYFITNVLEFDQDLVIDYNTIDSFVVYMCIKGSATIVQGSGNKTTIKGGETVLIPADLRTFTIHPERATLLLEIHIP</sequence>
<proteinExistence type="predicted"/>
<feature type="active site" evidence="4">
    <location>
        <position position="200"/>
    </location>
</feature>
<evidence type="ECO:0000313" key="6">
    <source>
        <dbReference type="EMBL" id="SDB95690.1"/>
    </source>
</evidence>
<comment type="cofactor">
    <cofactor evidence="3">
        <name>Zn(2+)</name>
        <dbReference type="ChEBI" id="CHEBI:29105"/>
    </cofactor>
    <text evidence="3">Binds 1 zinc ion per subunit.</text>
</comment>
<dbReference type="InterPro" id="IPR014710">
    <property type="entry name" value="RmlC-like_jellyroll"/>
</dbReference>
<keyword evidence="1 3" id="KW-0479">Metal-binding</keyword>
<evidence type="ECO:0000313" key="7">
    <source>
        <dbReference type="Proteomes" id="UP000199452"/>
    </source>
</evidence>
<protein>
    <submittedName>
        <fullName evidence="6">Mannose-6-phosphate isomerase, type 1</fullName>
    </submittedName>
</protein>
<keyword evidence="2 3" id="KW-0862">Zinc</keyword>
<dbReference type="PANTHER" id="PTHR42742:SF3">
    <property type="entry name" value="FRUCTOKINASE"/>
    <property type="match status" value="1"/>
</dbReference>
<feature type="binding site" evidence="3">
    <location>
        <position position="105"/>
    </location>
    <ligand>
        <name>Zn(2+)</name>
        <dbReference type="ChEBI" id="CHEBI:29105"/>
    </ligand>
</feature>
<evidence type="ECO:0000259" key="5">
    <source>
        <dbReference type="Pfam" id="PF20511"/>
    </source>
</evidence>
<evidence type="ECO:0000256" key="1">
    <source>
        <dbReference type="ARBA" id="ARBA00022723"/>
    </source>
</evidence>
<accession>A0A1G6HN70</accession>
<dbReference type="PIRSF" id="PIRSF036894">
    <property type="entry name" value="PMI_Firm_short"/>
    <property type="match status" value="1"/>
</dbReference>